<sequence>MVQIIIIAILTIAIIGAASLIIWMLVSKSRKHQIEKAIKVAKIERKQILGSAYREINDIKLAFEKEKEFEFLEIANEKTRIKNQLSAIEKDRERLELKEKRLELKENDLEKRAKEYDKRISEIISLLEQISEMSKEEAKALLLKKVEQKSSKELSTFIKNAELVAHSRAKAISDQIIIGAMEKYTTNVVNEKTSNIVKLPSDEMKGRVIGKDGRNIKAFEQYGGVDILVDETPGVVTISSFNPIRREIATRTLEKLIADGRIQPVKIESEIEKQRLELEDIIIETGYQTIRELNISNMDIELVKLIGRLKYRTSYGQSVLMHSLEVAKIAGAIAAELKLNIKEAIRAGLLHDIGKAVDFEEEGSHVLLGVKIAKKYGESEIVINAIESHHEDVPKNSEIAAIVSIADSISASRPGARNNTISEFISRMTEIEKIGNDIPGVNQTYALQSGRQIRVIVDPMQVSDAELYQIVEKVKEGVLKAVIVPGEITITVIREKREIYIIK</sequence>
<evidence type="ECO:0000256" key="4">
    <source>
        <dbReference type="ARBA" id="ARBA00022884"/>
    </source>
</evidence>
<keyword evidence="10" id="KW-1185">Reference proteome</keyword>
<dbReference type="RefSeq" id="WP_036256199.1">
    <property type="nucleotide sequence ID" value="NZ_CP025257.1"/>
</dbReference>
<dbReference type="EMBL" id="CP025257">
    <property type="protein sequence ID" value="AUF83659.1"/>
    <property type="molecule type" value="Genomic_DNA"/>
</dbReference>
<evidence type="ECO:0000256" key="5">
    <source>
        <dbReference type="HAMAP-Rule" id="MF_00335"/>
    </source>
</evidence>
<dbReference type="Gene3D" id="1.10.3210.10">
    <property type="entry name" value="Hypothetical protein af1432"/>
    <property type="match status" value="1"/>
</dbReference>
<keyword evidence="7" id="KW-0175">Coiled coil</keyword>
<keyword evidence="5" id="KW-1003">Cell membrane</keyword>
<gene>
    <name evidence="5 9" type="primary">rny</name>
    <name evidence="9" type="ORF">CXP39_02510</name>
</gene>
<reference evidence="9 10" key="1">
    <citation type="submission" date="2017-12" db="EMBL/GenBank/DDBJ databases">
        <title>Mesoplasma syrphidae YJS, Complete Genome.</title>
        <authorList>
            <person name="Knight T.F."/>
            <person name="Citino T."/>
            <person name="Rubinstein R."/>
            <person name="Neuschaefer Z."/>
        </authorList>
    </citation>
    <scope>NUCLEOTIDE SEQUENCE [LARGE SCALE GENOMIC DNA]</scope>
    <source>
        <strain evidence="9 10">YJS</strain>
    </source>
</reference>
<dbReference type="InterPro" id="IPR006675">
    <property type="entry name" value="HDIG_dom"/>
</dbReference>
<dbReference type="Proteomes" id="UP000233419">
    <property type="component" value="Chromosome"/>
</dbReference>
<keyword evidence="5" id="KW-1133">Transmembrane helix</keyword>
<dbReference type="Pfam" id="PF12072">
    <property type="entry name" value="RNase_Y_N"/>
    <property type="match status" value="1"/>
</dbReference>
<evidence type="ECO:0000256" key="3">
    <source>
        <dbReference type="ARBA" id="ARBA00022801"/>
    </source>
</evidence>
<protein>
    <recommendedName>
        <fullName evidence="5 6">Ribonuclease Y</fullName>
        <shortName evidence="5">RNase Y</shortName>
        <ecNumber evidence="5 6">3.1.-.-</ecNumber>
    </recommendedName>
</protein>
<dbReference type="Pfam" id="PF01966">
    <property type="entry name" value="HD"/>
    <property type="match status" value="1"/>
</dbReference>
<dbReference type="AlphaFoldDB" id="A0A2K9C2F1"/>
<keyword evidence="1 5" id="KW-0540">Nuclease</keyword>
<dbReference type="SMART" id="SM00471">
    <property type="entry name" value="HDc"/>
    <property type="match status" value="1"/>
</dbReference>
<dbReference type="GO" id="GO:0003723">
    <property type="term" value="F:RNA binding"/>
    <property type="evidence" value="ECO:0007669"/>
    <property type="project" value="UniProtKB-UniRule"/>
</dbReference>
<feature type="coiled-coil region" evidence="7">
    <location>
        <begin position="78"/>
        <end position="119"/>
    </location>
</feature>
<dbReference type="InterPro" id="IPR017705">
    <property type="entry name" value="Ribonuclease_Y"/>
</dbReference>
<dbReference type="KEGG" id="msyr:CXP39_02510"/>
<organism evidence="9 10">
    <name type="scientific">Mesoplasma syrphidae</name>
    <dbReference type="NCBI Taxonomy" id="225999"/>
    <lineage>
        <taxon>Bacteria</taxon>
        <taxon>Bacillati</taxon>
        <taxon>Mycoplasmatota</taxon>
        <taxon>Mollicutes</taxon>
        <taxon>Entomoplasmatales</taxon>
        <taxon>Entomoplasmataceae</taxon>
        <taxon>Mesoplasma</taxon>
    </lineage>
</organism>
<accession>A0A2K9C2F1</accession>
<dbReference type="InterPro" id="IPR006674">
    <property type="entry name" value="HD_domain"/>
</dbReference>
<feature type="domain" description="HD" evidence="8">
    <location>
        <begin position="319"/>
        <end position="412"/>
    </location>
</feature>
<dbReference type="EC" id="3.1.-.-" evidence="5 6"/>
<keyword evidence="5" id="KW-0472">Membrane</keyword>
<evidence type="ECO:0000256" key="2">
    <source>
        <dbReference type="ARBA" id="ARBA00022759"/>
    </source>
</evidence>
<dbReference type="PANTHER" id="PTHR35795:SF1">
    <property type="entry name" value="BIS(5'-NUCLEOSYL)-TETRAPHOSPHATASE, SYMMETRICAL"/>
    <property type="match status" value="1"/>
</dbReference>
<dbReference type="GO" id="GO:0004521">
    <property type="term" value="F:RNA endonuclease activity"/>
    <property type="evidence" value="ECO:0007669"/>
    <property type="project" value="UniProtKB-UniRule"/>
</dbReference>
<comment type="function">
    <text evidence="5">Endoribonuclease that initiates mRNA decay.</text>
</comment>
<dbReference type="PANTHER" id="PTHR35795">
    <property type="entry name" value="SLR1885 PROTEIN"/>
    <property type="match status" value="1"/>
</dbReference>
<dbReference type="InterPro" id="IPR022711">
    <property type="entry name" value="RNase_Y_N"/>
</dbReference>
<dbReference type="NCBIfam" id="TIGR00277">
    <property type="entry name" value="HDIG"/>
    <property type="match status" value="1"/>
</dbReference>
<comment type="similarity">
    <text evidence="5">Belongs to the RNase Y family.</text>
</comment>
<proteinExistence type="inferred from homology"/>
<dbReference type="CDD" id="cd00077">
    <property type="entry name" value="HDc"/>
    <property type="match status" value="1"/>
</dbReference>
<dbReference type="SUPFAM" id="SSF54791">
    <property type="entry name" value="Eukaryotic type KH-domain (KH-domain type I)"/>
    <property type="match status" value="1"/>
</dbReference>
<evidence type="ECO:0000313" key="9">
    <source>
        <dbReference type="EMBL" id="AUF83659.1"/>
    </source>
</evidence>
<name>A0A2K9C2F1_9MOLU</name>
<dbReference type="NCBIfam" id="TIGR03319">
    <property type="entry name" value="RNase_Y"/>
    <property type="match status" value="1"/>
</dbReference>
<dbReference type="SUPFAM" id="SSF109604">
    <property type="entry name" value="HD-domain/PDEase-like"/>
    <property type="match status" value="1"/>
</dbReference>
<dbReference type="SMART" id="SM00322">
    <property type="entry name" value="KH"/>
    <property type="match status" value="1"/>
</dbReference>
<keyword evidence="2 5" id="KW-0255">Endonuclease</keyword>
<dbReference type="Pfam" id="PF00013">
    <property type="entry name" value="KH_1"/>
    <property type="match status" value="1"/>
</dbReference>
<dbReference type="CDD" id="cd22431">
    <property type="entry name" value="KH-I_RNaseY"/>
    <property type="match status" value="1"/>
</dbReference>
<dbReference type="InterPro" id="IPR051094">
    <property type="entry name" value="Diverse_Catalytic_Enzymes"/>
</dbReference>
<dbReference type="GO" id="GO:0005886">
    <property type="term" value="C:plasma membrane"/>
    <property type="evidence" value="ECO:0007669"/>
    <property type="project" value="UniProtKB-SubCell"/>
</dbReference>
<evidence type="ECO:0000313" key="10">
    <source>
        <dbReference type="Proteomes" id="UP000233419"/>
    </source>
</evidence>
<dbReference type="PROSITE" id="PS51831">
    <property type="entry name" value="HD"/>
    <property type="match status" value="1"/>
</dbReference>
<dbReference type="HAMAP" id="MF_00335">
    <property type="entry name" value="RNase_Y"/>
    <property type="match status" value="1"/>
</dbReference>
<evidence type="ECO:0000256" key="6">
    <source>
        <dbReference type="NCBIfam" id="TIGR03319"/>
    </source>
</evidence>
<dbReference type="InterPro" id="IPR004087">
    <property type="entry name" value="KH_dom"/>
</dbReference>
<dbReference type="PROSITE" id="PS50084">
    <property type="entry name" value="KH_TYPE_1"/>
    <property type="match status" value="1"/>
</dbReference>
<dbReference type="InterPro" id="IPR004088">
    <property type="entry name" value="KH_dom_type_1"/>
</dbReference>
<keyword evidence="5" id="KW-0812">Transmembrane</keyword>
<dbReference type="OrthoDB" id="9803205at2"/>
<keyword evidence="4 5" id="KW-0694">RNA-binding</keyword>
<feature type="transmembrane region" description="Helical" evidence="5">
    <location>
        <begin position="6"/>
        <end position="26"/>
    </location>
</feature>
<evidence type="ECO:0000259" key="8">
    <source>
        <dbReference type="PROSITE" id="PS51831"/>
    </source>
</evidence>
<evidence type="ECO:0000256" key="1">
    <source>
        <dbReference type="ARBA" id="ARBA00022722"/>
    </source>
</evidence>
<dbReference type="GO" id="GO:0016787">
    <property type="term" value="F:hydrolase activity"/>
    <property type="evidence" value="ECO:0007669"/>
    <property type="project" value="UniProtKB-KW"/>
</dbReference>
<comment type="subcellular location">
    <subcellularLocation>
        <location evidence="5">Cell membrane</location>
        <topology evidence="5">Single-pass membrane protein</topology>
    </subcellularLocation>
</comment>
<dbReference type="InterPro" id="IPR003607">
    <property type="entry name" value="HD/PDEase_dom"/>
</dbReference>
<dbReference type="InterPro" id="IPR036612">
    <property type="entry name" value="KH_dom_type_1_sf"/>
</dbReference>
<evidence type="ECO:0000256" key="7">
    <source>
        <dbReference type="SAM" id="Coils"/>
    </source>
</evidence>
<keyword evidence="3 5" id="KW-0378">Hydrolase</keyword>
<dbReference type="GO" id="GO:0006402">
    <property type="term" value="P:mRNA catabolic process"/>
    <property type="evidence" value="ECO:0007669"/>
    <property type="project" value="UniProtKB-UniRule"/>
</dbReference>